<feature type="signal peptide" evidence="1">
    <location>
        <begin position="1"/>
        <end position="25"/>
    </location>
</feature>
<feature type="non-terminal residue" evidence="2">
    <location>
        <position position="104"/>
    </location>
</feature>
<reference evidence="2 3" key="1">
    <citation type="submission" date="2019-03" db="EMBL/GenBank/DDBJ databases">
        <title>Single cell metagenomics reveals metabolic interactions within the superorganism composed of flagellate Streblomastix strix and complex community of Bacteroidetes bacteria on its surface.</title>
        <authorList>
            <person name="Treitli S.C."/>
            <person name="Kolisko M."/>
            <person name="Husnik F."/>
            <person name="Keeling P."/>
            <person name="Hampl V."/>
        </authorList>
    </citation>
    <scope>NUCLEOTIDE SEQUENCE [LARGE SCALE GENOMIC DNA]</scope>
    <source>
        <strain evidence="2">ST1C</strain>
    </source>
</reference>
<feature type="non-terminal residue" evidence="2">
    <location>
        <position position="1"/>
    </location>
</feature>
<evidence type="ECO:0000313" key="2">
    <source>
        <dbReference type="EMBL" id="KAA6356226.1"/>
    </source>
</evidence>
<proteinExistence type="predicted"/>
<dbReference type="Proteomes" id="UP000324800">
    <property type="component" value="Unassembled WGS sequence"/>
</dbReference>
<keyword evidence="1" id="KW-0732">Signal</keyword>
<name>A0A5J4TCR3_9EUKA</name>
<feature type="chain" id="PRO_5023940216" evidence="1">
    <location>
        <begin position="26"/>
        <end position="104"/>
    </location>
</feature>
<dbReference type="AlphaFoldDB" id="A0A5J4TCR3"/>
<evidence type="ECO:0000313" key="3">
    <source>
        <dbReference type="Proteomes" id="UP000324800"/>
    </source>
</evidence>
<sequence length="104" mass="12029">QFSKLILFLALQYFSFGKIIPNALGDTPTFYNYIPVIRENGTVLLTIEKSDRNIDDFPLLKVGENETLETLRLIEEEEFTYLKTTQLVGNSLNYCDAFGAFYDW</sequence>
<accession>A0A5J4TCR3</accession>
<organism evidence="2 3">
    <name type="scientific">Streblomastix strix</name>
    <dbReference type="NCBI Taxonomy" id="222440"/>
    <lineage>
        <taxon>Eukaryota</taxon>
        <taxon>Metamonada</taxon>
        <taxon>Preaxostyla</taxon>
        <taxon>Oxymonadida</taxon>
        <taxon>Streblomastigidae</taxon>
        <taxon>Streblomastix</taxon>
    </lineage>
</organism>
<gene>
    <name evidence="2" type="ORF">EZS28_048247</name>
</gene>
<protein>
    <submittedName>
        <fullName evidence="2">Uncharacterized protein</fullName>
    </submittedName>
</protein>
<comment type="caution">
    <text evidence="2">The sequence shown here is derived from an EMBL/GenBank/DDBJ whole genome shotgun (WGS) entry which is preliminary data.</text>
</comment>
<evidence type="ECO:0000256" key="1">
    <source>
        <dbReference type="SAM" id="SignalP"/>
    </source>
</evidence>
<dbReference type="EMBL" id="SNRW01033334">
    <property type="protein sequence ID" value="KAA6356226.1"/>
    <property type="molecule type" value="Genomic_DNA"/>
</dbReference>